<feature type="non-terminal residue" evidence="1">
    <location>
        <position position="44"/>
    </location>
</feature>
<comment type="caution">
    <text evidence="1">The sequence shown here is derived from an EMBL/GenBank/DDBJ whole genome shotgun (WGS) entry which is preliminary data.</text>
</comment>
<keyword evidence="2" id="KW-1185">Reference proteome</keyword>
<evidence type="ECO:0000313" key="1">
    <source>
        <dbReference type="EMBL" id="MCI28212.1"/>
    </source>
</evidence>
<accession>A0A392QWE9</accession>
<evidence type="ECO:0000313" key="2">
    <source>
        <dbReference type="Proteomes" id="UP000265520"/>
    </source>
</evidence>
<name>A0A392QWE9_9FABA</name>
<proteinExistence type="predicted"/>
<reference evidence="1 2" key="1">
    <citation type="journal article" date="2018" name="Front. Plant Sci.">
        <title>Red Clover (Trifolium pratense) and Zigzag Clover (T. medium) - A Picture of Genomic Similarities and Differences.</title>
        <authorList>
            <person name="Dluhosova J."/>
            <person name="Istvanek J."/>
            <person name="Nedelnik J."/>
            <person name="Repkova J."/>
        </authorList>
    </citation>
    <scope>NUCLEOTIDE SEQUENCE [LARGE SCALE GENOMIC DNA]</scope>
    <source>
        <strain evidence="2">cv. 10/8</strain>
        <tissue evidence="1">Leaf</tissue>
    </source>
</reference>
<organism evidence="1 2">
    <name type="scientific">Trifolium medium</name>
    <dbReference type="NCBI Taxonomy" id="97028"/>
    <lineage>
        <taxon>Eukaryota</taxon>
        <taxon>Viridiplantae</taxon>
        <taxon>Streptophyta</taxon>
        <taxon>Embryophyta</taxon>
        <taxon>Tracheophyta</taxon>
        <taxon>Spermatophyta</taxon>
        <taxon>Magnoliopsida</taxon>
        <taxon>eudicotyledons</taxon>
        <taxon>Gunneridae</taxon>
        <taxon>Pentapetalae</taxon>
        <taxon>rosids</taxon>
        <taxon>fabids</taxon>
        <taxon>Fabales</taxon>
        <taxon>Fabaceae</taxon>
        <taxon>Papilionoideae</taxon>
        <taxon>50 kb inversion clade</taxon>
        <taxon>NPAAA clade</taxon>
        <taxon>Hologalegina</taxon>
        <taxon>IRL clade</taxon>
        <taxon>Trifolieae</taxon>
        <taxon>Trifolium</taxon>
    </lineage>
</organism>
<protein>
    <submittedName>
        <fullName evidence="1">Uncharacterized protein</fullName>
    </submittedName>
</protein>
<sequence length="44" mass="5286">MKIVERECDEKLKEEENEIDGGRRMQEFCLSLICAIEGVLKWWK</sequence>
<dbReference type="Proteomes" id="UP000265520">
    <property type="component" value="Unassembled WGS sequence"/>
</dbReference>
<dbReference type="AlphaFoldDB" id="A0A392QWE9"/>
<dbReference type="EMBL" id="LXQA010164224">
    <property type="protein sequence ID" value="MCI28212.1"/>
    <property type="molecule type" value="Genomic_DNA"/>
</dbReference>